<keyword evidence="2" id="KW-1185">Reference proteome</keyword>
<reference evidence="1 2" key="1">
    <citation type="submission" date="2016-04" db="EMBL/GenBank/DDBJ databases">
        <authorList>
            <person name="Evans L.H."/>
            <person name="Alamgir A."/>
            <person name="Owens N."/>
            <person name="Weber N.D."/>
            <person name="Virtaneva K."/>
            <person name="Barbian K."/>
            <person name="Babar A."/>
            <person name="Rosenke K."/>
        </authorList>
    </citation>
    <scope>NUCLEOTIDE SEQUENCE [LARGE SCALE GENOMIC DNA]</scope>
    <source>
        <strain evidence="1 2">IFM 0406</strain>
    </source>
</reference>
<evidence type="ECO:0000313" key="1">
    <source>
        <dbReference type="EMBL" id="KZM68488.1"/>
    </source>
</evidence>
<dbReference type="OrthoDB" id="4534111at2"/>
<proteinExistence type="predicted"/>
<evidence type="ECO:0000313" key="2">
    <source>
        <dbReference type="Proteomes" id="UP000076512"/>
    </source>
</evidence>
<dbReference type="STRING" id="455432.AWN90_11505"/>
<organism evidence="1 2">
    <name type="scientific">Nocardia terpenica</name>
    <dbReference type="NCBI Taxonomy" id="455432"/>
    <lineage>
        <taxon>Bacteria</taxon>
        <taxon>Bacillati</taxon>
        <taxon>Actinomycetota</taxon>
        <taxon>Actinomycetes</taxon>
        <taxon>Mycobacteriales</taxon>
        <taxon>Nocardiaceae</taxon>
        <taxon>Nocardia</taxon>
    </lineage>
</organism>
<protein>
    <submittedName>
        <fullName evidence="1">Uncharacterized protein</fullName>
    </submittedName>
</protein>
<dbReference type="AlphaFoldDB" id="A0A164HG97"/>
<accession>A0A164HG97</accession>
<sequence>MDGKQIPMDLGVEIDAKTQAWLDWIAPERQEAQVQRFLEYAGLDAIPSEPWPEGAPELAKLSVVVTELFPTMETAMAPENSDTADMFLCFLGECFIKFTGAKWINAPWFGREYSFYDNINPSLEYGVSDTEGNTAYGLMIDIIEYGFSDTAEMLREYSDRYAKQQNTNQ</sequence>
<gene>
    <name evidence="1" type="ORF">AWN90_11505</name>
</gene>
<dbReference type="Proteomes" id="UP000076512">
    <property type="component" value="Unassembled WGS sequence"/>
</dbReference>
<dbReference type="EMBL" id="LWGR01000021">
    <property type="protein sequence ID" value="KZM68488.1"/>
    <property type="molecule type" value="Genomic_DNA"/>
</dbReference>
<comment type="caution">
    <text evidence="1">The sequence shown here is derived from an EMBL/GenBank/DDBJ whole genome shotgun (WGS) entry which is preliminary data.</text>
</comment>
<name>A0A164HG97_9NOCA</name>
<dbReference type="RefSeq" id="WP_067580138.1">
    <property type="nucleotide sequence ID" value="NZ_JABMCZ010000002.1"/>
</dbReference>